<feature type="non-terminal residue" evidence="1">
    <location>
        <position position="100"/>
    </location>
</feature>
<proteinExistence type="predicted"/>
<dbReference type="EMBL" id="LAZR01044011">
    <property type="protein sequence ID" value="KKL05686.1"/>
    <property type="molecule type" value="Genomic_DNA"/>
</dbReference>
<gene>
    <name evidence="1" type="ORF">LCGC14_2603520</name>
</gene>
<evidence type="ECO:0000313" key="1">
    <source>
        <dbReference type="EMBL" id="KKL05686.1"/>
    </source>
</evidence>
<dbReference type="AlphaFoldDB" id="A0A0F9CIZ6"/>
<sequence>MPILNYTTSIAVEKTVGQIQATLAKAGAQSVLVEYDDERIVSSVSFRIHYNGAMVSFRLSAQLDPVYVILQNDDRVPRKLRCREQAARVAWRIIKDWVEA</sequence>
<name>A0A0F9CIZ6_9ZZZZ</name>
<accession>A0A0F9CIZ6</accession>
<reference evidence="1" key="1">
    <citation type="journal article" date="2015" name="Nature">
        <title>Complex archaea that bridge the gap between prokaryotes and eukaryotes.</title>
        <authorList>
            <person name="Spang A."/>
            <person name="Saw J.H."/>
            <person name="Jorgensen S.L."/>
            <person name="Zaremba-Niedzwiedzka K."/>
            <person name="Martijn J."/>
            <person name="Lind A.E."/>
            <person name="van Eijk R."/>
            <person name="Schleper C."/>
            <person name="Guy L."/>
            <person name="Ettema T.J."/>
        </authorList>
    </citation>
    <scope>NUCLEOTIDE SEQUENCE</scope>
</reference>
<comment type="caution">
    <text evidence="1">The sequence shown here is derived from an EMBL/GenBank/DDBJ whole genome shotgun (WGS) entry which is preliminary data.</text>
</comment>
<organism evidence="1">
    <name type="scientific">marine sediment metagenome</name>
    <dbReference type="NCBI Taxonomy" id="412755"/>
    <lineage>
        <taxon>unclassified sequences</taxon>
        <taxon>metagenomes</taxon>
        <taxon>ecological metagenomes</taxon>
    </lineage>
</organism>
<protein>
    <submittedName>
        <fullName evidence="1">Uncharacterized protein</fullName>
    </submittedName>
</protein>